<proteinExistence type="predicted"/>
<dbReference type="InterPro" id="IPR003410">
    <property type="entry name" value="HYR_dom"/>
</dbReference>
<keyword evidence="4" id="KW-1185">Reference proteome</keyword>
<dbReference type="EMBL" id="JAIWYP010000012">
    <property type="protein sequence ID" value="KAH3728576.1"/>
    <property type="molecule type" value="Genomic_DNA"/>
</dbReference>
<evidence type="ECO:0000256" key="1">
    <source>
        <dbReference type="ARBA" id="ARBA00022737"/>
    </source>
</evidence>
<dbReference type="PROSITE" id="PS50825">
    <property type="entry name" value="HYR"/>
    <property type="match status" value="1"/>
</dbReference>
<reference evidence="3" key="1">
    <citation type="journal article" date="2019" name="bioRxiv">
        <title>The Genome of the Zebra Mussel, Dreissena polymorpha: A Resource for Invasive Species Research.</title>
        <authorList>
            <person name="McCartney M.A."/>
            <person name="Auch B."/>
            <person name="Kono T."/>
            <person name="Mallez S."/>
            <person name="Zhang Y."/>
            <person name="Obille A."/>
            <person name="Becker A."/>
            <person name="Abrahante J.E."/>
            <person name="Garbe J."/>
            <person name="Badalamenti J.P."/>
            <person name="Herman A."/>
            <person name="Mangelson H."/>
            <person name="Liachko I."/>
            <person name="Sullivan S."/>
            <person name="Sone E.D."/>
            <person name="Koren S."/>
            <person name="Silverstein K.A.T."/>
            <person name="Beckman K.B."/>
            <person name="Gohl D.M."/>
        </authorList>
    </citation>
    <scope>NUCLEOTIDE SEQUENCE</scope>
    <source>
        <strain evidence="3">Duluth1</strain>
        <tissue evidence="3">Whole animal</tissue>
    </source>
</reference>
<dbReference type="Proteomes" id="UP000828390">
    <property type="component" value="Unassembled WGS sequence"/>
</dbReference>
<evidence type="ECO:0000313" key="4">
    <source>
        <dbReference type="Proteomes" id="UP000828390"/>
    </source>
</evidence>
<organism evidence="3 4">
    <name type="scientific">Dreissena polymorpha</name>
    <name type="common">Zebra mussel</name>
    <name type="synonym">Mytilus polymorpha</name>
    <dbReference type="NCBI Taxonomy" id="45954"/>
    <lineage>
        <taxon>Eukaryota</taxon>
        <taxon>Metazoa</taxon>
        <taxon>Spiralia</taxon>
        <taxon>Lophotrochozoa</taxon>
        <taxon>Mollusca</taxon>
        <taxon>Bivalvia</taxon>
        <taxon>Autobranchia</taxon>
        <taxon>Heteroconchia</taxon>
        <taxon>Euheterodonta</taxon>
        <taxon>Imparidentia</taxon>
        <taxon>Neoheterodontei</taxon>
        <taxon>Myida</taxon>
        <taxon>Dreissenoidea</taxon>
        <taxon>Dreissenidae</taxon>
        <taxon>Dreissena</taxon>
    </lineage>
</organism>
<evidence type="ECO:0000313" key="3">
    <source>
        <dbReference type="EMBL" id="KAH3728576.1"/>
    </source>
</evidence>
<reference evidence="3" key="2">
    <citation type="submission" date="2020-11" db="EMBL/GenBank/DDBJ databases">
        <authorList>
            <person name="McCartney M.A."/>
            <person name="Auch B."/>
            <person name="Kono T."/>
            <person name="Mallez S."/>
            <person name="Becker A."/>
            <person name="Gohl D.M."/>
            <person name="Silverstein K.A.T."/>
            <person name="Koren S."/>
            <person name="Bechman K.B."/>
            <person name="Herman A."/>
            <person name="Abrahante J.E."/>
            <person name="Garbe J."/>
        </authorList>
    </citation>
    <scope>NUCLEOTIDE SEQUENCE</scope>
    <source>
        <strain evidence="3">Duluth1</strain>
        <tissue evidence="3">Whole animal</tissue>
    </source>
</reference>
<dbReference type="AlphaFoldDB" id="A0A9D4HRN6"/>
<gene>
    <name evidence="3" type="ORF">DPMN_054534</name>
</gene>
<keyword evidence="1" id="KW-0677">Repeat</keyword>
<evidence type="ECO:0000259" key="2">
    <source>
        <dbReference type="PROSITE" id="PS50825"/>
    </source>
</evidence>
<protein>
    <recommendedName>
        <fullName evidence="2">HYR domain-containing protein</fullName>
    </recommendedName>
</protein>
<name>A0A9D4HRN6_DREPO</name>
<comment type="caution">
    <text evidence="3">The sequence shown here is derived from an EMBL/GenBank/DDBJ whole genome shotgun (WGS) entry which is preliminary data.</text>
</comment>
<feature type="domain" description="HYR" evidence="2">
    <location>
        <begin position="35"/>
        <end position="117"/>
    </location>
</feature>
<sequence>MKECCFSVTNIFEHIRIQHNHFCLLFLYYWLTLLPDTEKPVIANCPSSGIVLNRYERLAGYLPILSVTDNTMVRDLVVIPRNARTTYYVEAPLTVIFTATDHAGNSASCSIPVTLRGMFHIFHYI</sequence>
<accession>A0A9D4HRN6</accession>